<feature type="transmembrane region" description="Helical" evidence="13">
    <location>
        <begin position="146"/>
        <end position="165"/>
    </location>
</feature>
<proteinExistence type="inferred from homology"/>
<comment type="similarity">
    <text evidence="2">Belongs to the TMEM175 family.</text>
</comment>
<dbReference type="RefSeq" id="WP_073327335.1">
    <property type="nucleotide sequence ID" value="NZ_FQTT01000001.1"/>
</dbReference>
<evidence type="ECO:0000256" key="11">
    <source>
        <dbReference type="ARBA" id="ARBA00023303"/>
    </source>
</evidence>
<keyword evidence="5 13" id="KW-0812">Transmembrane</keyword>
<evidence type="ECO:0000256" key="5">
    <source>
        <dbReference type="ARBA" id="ARBA00022692"/>
    </source>
</evidence>
<dbReference type="AlphaFoldDB" id="A0A1M4RVY0"/>
<dbReference type="GO" id="GO:0016020">
    <property type="term" value="C:membrane"/>
    <property type="evidence" value="ECO:0007669"/>
    <property type="project" value="UniProtKB-SubCell"/>
</dbReference>
<sequence>MGKERLAAFTDAVLAIVMTVLVLELPQPQAATLAGLWELRVDFLAYALSFMWLGTMWINIHHEWDAVEKISPATSWASLIMLFFASFFPWTTAFVSDHVMSATAQVFYGVVVLAVTASNLVMYRTLVAADPANPALALQLRTRERWMAGDVLIKVAGMVVAALWYPPAMMIAVLLAGIVFAVPAAFRGVRRTRERDVTAA</sequence>
<feature type="transmembrane region" description="Helical" evidence="13">
    <location>
        <begin position="43"/>
        <end position="61"/>
    </location>
</feature>
<evidence type="ECO:0000256" key="9">
    <source>
        <dbReference type="ARBA" id="ARBA00023065"/>
    </source>
</evidence>
<keyword evidence="10 13" id="KW-0472">Membrane</keyword>
<evidence type="ECO:0000256" key="13">
    <source>
        <dbReference type="SAM" id="Phobius"/>
    </source>
</evidence>
<keyword evidence="3" id="KW-0813">Transport</keyword>
<feature type="transmembrane region" description="Helical" evidence="13">
    <location>
        <begin position="7"/>
        <end position="23"/>
    </location>
</feature>
<dbReference type="InterPro" id="IPR010617">
    <property type="entry name" value="TMEM175-like"/>
</dbReference>
<comment type="subcellular location">
    <subcellularLocation>
        <location evidence="1">Membrane</location>
        <topology evidence="1">Multi-pass membrane protein</topology>
    </subcellularLocation>
</comment>
<evidence type="ECO:0000313" key="14">
    <source>
        <dbReference type="EMBL" id="SHE24134.1"/>
    </source>
</evidence>
<evidence type="ECO:0000256" key="6">
    <source>
        <dbReference type="ARBA" id="ARBA00022826"/>
    </source>
</evidence>
<feature type="transmembrane region" description="Helical" evidence="13">
    <location>
        <begin position="171"/>
        <end position="189"/>
    </location>
</feature>
<keyword evidence="8 13" id="KW-1133">Transmembrane helix</keyword>
<evidence type="ECO:0000256" key="1">
    <source>
        <dbReference type="ARBA" id="ARBA00004141"/>
    </source>
</evidence>
<dbReference type="GO" id="GO:0015252">
    <property type="term" value="F:proton channel activity"/>
    <property type="evidence" value="ECO:0007669"/>
    <property type="project" value="InterPro"/>
</dbReference>
<keyword evidence="7" id="KW-0630">Potassium</keyword>
<evidence type="ECO:0000313" key="15">
    <source>
        <dbReference type="Proteomes" id="UP000184291"/>
    </source>
</evidence>
<evidence type="ECO:0000256" key="7">
    <source>
        <dbReference type="ARBA" id="ARBA00022958"/>
    </source>
</evidence>
<name>A0A1M4RVY0_9ACTO</name>
<organism evidence="14 15">
    <name type="scientific">Actinomyces glycerinitolerans</name>
    <dbReference type="NCBI Taxonomy" id="1892869"/>
    <lineage>
        <taxon>Bacteria</taxon>
        <taxon>Bacillati</taxon>
        <taxon>Actinomycetota</taxon>
        <taxon>Actinomycetes</taxon>
        <taxon>Actinomycetales</taxon>
        <taxon>Actinomycetaceae</taxon>
        <taxon>Actinomyces</taxon>
    </lineage>
</organism>
<feature type="transmembrane region" description="Helical" evidence="13">
    <location>
        <begin position="106"/>
        <end position="126"/>
    </location>
</feature>
<dbReference type="Proteomes" id="UP000184291">
    <property type="component" value="Unassembled WGS sequence"/>
</dbReference>
<evidence type="ECO:0000256" key="12">
    <source>
        <dbReference type="ARBA" id="ARBA00034430"/>
    </source>
</evidence>
<keyword evidence="4" id="KW-0633">Potassium transport</keyword>
<dbReference type="EMBL" id="FQTT01000001">
    <property type="protein sequence ID" value="SHE24134.1"/>
    <property type="molecule type" value="Genomic_DNA"/>
</dbReference>
<dbReference type="Pfam" id="PF06736">
    <property type="entry name" value="TMEM175"/>
    <property type="match status" value="1"/>
</dbReference>
<keyword evidence="15" id="KW-1185">Reference proteome</keyword>
<dbReference type="OrthoDB" id="7626281at2"/>
<keyword evidence="11 14" id="KW-0407">Ion channel</keyword>
<evidence type="ECO:0000256" key="10">
    <source>
        <dbReference type="ARBA" id="ARBA00023136"/>
    </source>
</evidence>
<evidence type="ECO:0000256" key="4">
    <source>
        <dbReference type="ARBA" id="ARBA00022538"/>
    </source>
</evidence>
<gene>
    <name evidence="14" type="ORF">ACGLYG10_0334</name>
</gene>
<comment type="catalytic activity">
    <reaction evidence="12">
        <text>K(+)(in) = K(+)(out)</text>
        <dbReference type="Rhea" id="RHEA:29463"/>
        <dbReference type="ChEBI" id="CHEBI:29103"/>
    </reaction>
</comment>
<keyword evidence="9" id="KW-0406">Ion transport</keyword>
<evidence type="ECO:0000256" key="3">
    <source>
        <dbReference type="ARBA" id="ARBA00022448"/>
    </source>
</evidence>
<evidence type="ECO:0000256" key="2">
    <source>
        <dbReference type="ARBA" id="ARBA00006920"/>
    </source>
</evidence>
<accession>A0A1M4RVY0</accession>
<keyword evidence="6" id="KW-0631">Potassium channel</keyword>
<protein>
    <submittedName>
        <fullName evidence="14">Endosomal/lysomomal potassium channel tmem175</fullName>
    </submittedName>
</protein>
<reference evidence="15" key="1">
    <citation type="submission" date="2016-09" db="EMBL/GenBank/DDBJ databases">
        <authorList>
            <person name="Strepis N."/>
        </authorList>
    </citation>
    <scope>NUCLEOTIDE SEQUENCE [LARGE SCALE GENOMIC DNA]</scope>
</reference>
<dbReference type="GO" id="GO:0005267">
    <property type="term" value="F:potassium channel activity"/>
    <property type="evidence" value="ECO:0007669"/>
    <property type="project" value="UniProtKB-KW"/>
</dbReference>
<feature type="transmembrane region" description="Helical" evidence="13">
    <location>
        <begin position="73"/>
        <end position="94"/>
    </location>
</feature>
<evidence type="ECO:0000256" key="8">
    <source>
        <dbReference type="ARBA" id="ARBA00022989"/>
    </source>
</evidence>